<comment type="caution">
    <text evidence="1">The sequence shown here is derived from an EMBL/GenBank/DDBJ whole genome shotgun (WGS) entry which is preliminary data.</text>
</comment>
<evidence type="ECO:0000313" key="3">
    <source>
        <dbReference type="Proteomes" id="UP000636800"/>
    </source>
</evidence>
<dbReference type="Proteomes" id="UP000639772">
    <property type="component" value="Chromosome 3"/>
</dbReference>
<evidence type="ECO:0000313" key="2">
    <source>
        <dbReference type="EMBL" id="KAG0490893.1"/>
    </source>
</evidence>
<dbReference type="AlphaFoldDB" id="A0A835V963"/>
<dbReference type="EMBL" id="JADCNM010000003">
    <property type="protein sequence ID" value="KAG0490893.1"/>
    <property type="molecule type" value="Genomic_DNA"/>
</dbReference>
<protein>
    <submittedName>
        <fullName evidence="1">Uncharacterized protein</fullName>
    </submittedName>
</protein>
<name>A0A835V963_VANPL</name>
<organism evidence="1 3">
    <name type="scientific">Vanilla planifolia</name>
    <name type="common">Vanilla</name>
    <dbReference type="NCBI Taxonomy" id="51239"/>
    <lineage>
        <taxon>Eukaryota</taxon>
        <taxon>Viridiplantae</taxon>
        <taxon>Streptophyta</taxon>
        <taxon>Embryophyta</taxon>
        <taxon>Tracheophyta</taxon>
        <taxon>Spermatophyta</taxon>
        <taxon>Magnoliopsida</taxon>
        <taxon>Liliopsida</taxon>
        <taxon>Asparagales</taxon>
        <taxon>Orchidaceae</taxon>
        <taxon>Vanilloideae</taxon>
        <taxon>Vanilleae</taxon>
        <taxon>Vanilla</taxon>
    </lineage>
</organism>
<reference evidence="3 4" key="1">
    <citation type="journal article" date="2020" name="Nat. Food">
        <title>A phased Vanilla planifolia genome enables genetic improvement of flavour and production.</title>
        <authorList>
            <person name="Hasing T."/>
            <person name="Tang H."/>
            <person name="Brym M."/>
            <person name="Khazi F."/>
            <person name="Huang T."/>
            <person name="Chambers A.H."/>
        </authorList>
    </citation>
    <scope>NUCLEOTIDE SEQUENCE [LARGE SCALE GENOMIC DNA]</scope>
    <source>
        <tissue evidence="1">Leaf</tissue>
    </source>
</reference>
<accession>A0A835V963</accession>
<dbReference type="EMBL" id="JADCNL010000003">
    <property type="protein sequence ID" value="KAG0489098.1"/>
    <property type="molecule type" value="Genomic_DNA"/>
</dbReference>
<evidence type="ECO:0000313" key="1">
    <source>
        <dbReference type="EMBL" id="KAG0489098.1"/>
    </source>
</evidence>
<dbReference type="OrthoDB" id="1733086at2759"/>
<gene>
    <name evidence="2" type="ORF">HPP92_007756</name>
    <name evidence="1" type="ORF">HPP92_007909</name>
</gene>
<keyword evidence="3" id="KW-1185">Reference proteome</keyword>
<dbReference type="Proteomes" id="UP000636800">
    <property type="component" value="Chromosome 3"/>
</dbReference>
<evidence type="ECO:0000313" key="4">
    <source>
        <dbReference type="Proteomes" id="UP000639772"/>
    </source>
</evidence>
<proteinExistence type="predicted"/>
<sequence>MKLETFGSVTKQLTAAGIFPYQWEQSQKDRPFSTLLALSSSTSTMYLFQYQCCLHTLSVISSTGTPFVSGKRKMTKMAMMSIQPPKKKKMPDFMWHIIERKA</sequence>